<proteinExistence type="predicted"/>
<dbReference type="Proteomes" id="UP001164746">
    <property type="component" value="Chromosome 9"/>
</dbReference>
<reference evidence="1" key="1">
    <citation type="submission" date="2022-11" db="EMBL/GenBank/DDBJ databases">
        <title>Centuries of genome instability and evolution in soft-shell clam transmissible cancer (bioRxiv).</title>
        <authorList>
            <person name="Hart S.F.M."/>
            <person name="Yonemitsu M.A."/>
            <person name="Giersch R.M."/>
            <person name="Beal B.F."/>
            <person name="Arriagada G."/>
            <person name="Davis B.W."/>
            <person name="Ostrander E.A."/>
            <person name="Goff S.P."/>
            <person name="Metzger M.J."/>
        </authorList>
    </citation>
    <scope>NUCLEOTIDE SEQUENCE</scope>
    <source>
        <strain evidence="1">MELC-2E11</strain>
        <tissue evidence="1">Siphon/mantle</tissue>
    </source>
</reference>
<evidence type="ECO:0000313" key="2">
    <source>
        <dbReference type="Proteomes" id="UP001164746"/>
    </source>
</evidence>
<dbReference type="EMBL" id="CP111020">
    <property type="protein sequence ID" value="WAR13716.1"/>
    <property type="molecule type" value="Genomic_DNA"/>
</dbReference>
<name>A0ABY7EYG7_MYAAR</name>
<protein>
    <submittedName>
        <fullName evidence="1">Uncharacterized protein</fullName>
    </submittedName>
</protein>
<organism evidence="1 2">
    <name type="scientific">Mya arenaria</name>
    <name type="common">Soft-shell clam</name>
    <dbReference type="NCBI Taxonomy" id="6604"/>
    <lineage>
        <taxon>Eukaryota</taxon>
        <taxon>Metazoa</taxon>
        <taxon>Spiralia</taxon>
        <taxon>Lophotrochozoa</taxon>
        <taxon>Mollusca</taxon>
        <taxon>Bivalvia</taxon>
        <taxon>Autobranchia</taxon>
        <taxon>Heteroconchia</taxon>
        <taxon>Euheterodonta</taxon>
        <taxon>Imparidentia</taxon>
        <taxon>Neoheterodontei</taxon>
        <taxon>Myida</taxon>
        <taxon>Myoidea</taxon>
        <taxon>Myidae</taxon>
        <taxon>Mya</taxon>
    </lineage>
</organism>
<accession>A0ABY7EYG7</accession>
<sequence length="101" mass="11175">MELIYATNAVGHMVAGNEISRAVRAHLLVDGVLNAMIASDALDVALPQQHGEPEYTNVLPQPREPEDVAPLSTLKRLTMWISLSSLKSQKIQIHRKSLMFT</sequence>
<keyword evidence="2" id="KW-1185">Reference proteome</keyword>
<evidence type="ECO:0000313" key="1">
    <source>
        <dbReference type="EMBL" id="WAR13716.1"/>
    </source>
</evidence>
<gene>
    <name evidence="1" type="ORF">MAR_003821</name>
</gene>